<geneLocation type="plasmid" evidence="3">
    <name>pRGRH1836</name>
</geneLocation>
<proteinExistence type="predicted"/>
<organism evidence="3">
    <name type="scientific">uncultured prokaryote</name>
    <dbReference type="NCBI Taxonomy" id="198431"/>
    <lineage>
        <taxon>unclassified sequences</taxon>
        <taxon>environmental samples</taxon>
    </lineage>
</organism>
<dbReference type="Gene3D" id="3.40.1310.30">
    <property type="match status" value="1"/>
</dbReference>
<dbReference type="EMBL" id="LN854333">
    <property type="protein sequence ID" value="CRY98094.1"/>
    <property type="molecule type" value="Genomic_DNA"/>
</dbReference>
<feature type="domain" description="Plasmid replication protein origin binding" evidence="2">
    <location>
        <begin position="10"/>
        <end position="135"/>
    </location>
</feature>
<evidence type="ECO:0000259" key="2">
    <source>
        <dbReference type="Pfam" id="PF01719"/>
    </source>
</evidence>
<dbReference type="AlphaFoldDB" id="A0A0H5Q9N3"/>
<evidence type="ECO:0000313" key="3">
    <source>
        <dbReference type="EMBL" id="CRY98094.1"/>
    </source>
</evidence>
<accession>A0A0H5Q9N3</accession>
<name>A0A0H5Q9N3_9ZZZZ</name>
<reference evidence="3" key="2">
    <citation type="submission" date="2015-07" db="EMBL/GenBank/DDBJ databases">
        <title>Plasmids, circular viruses and viroids from rat gut.</title>
        <authorList>
            <person name="Jorgensen T.J."/>
            <person name="Hansen M.A."/>
            <person name="Xu Z."/>
            <person name="Tabak M.A."/>
            <person name="Sorensen S.J."/>
            <person name="Hansen L.H."/>
        </authorList>
    </citation>
    <scope>NUCLEOTIDE SEQUENCE</scope>
    <source>
        <plasmid evidence="3">pRGRH1836</plasmid>
    </source>
</reference>
<dbReference type="GO" id="GO:0003677">
    <property type="term" value="F:DNA binding"/>
    <property type="evidence" value="ECO:0007669"/>
    <property type="project" value="InterPro"/>
</dbReference>
<dbReference type="Pfam" id="PF01719">
    <property type="entry name" value="Rep_OBD"/>
    <property type="match status" value="1"/>
</dbReference>
<protein>
    <recommendedName>
        <fullName evidence="2">Plasmid replication protein origin binding domain-containing protein</fullName>
    </recommendedName>
</protein>
<dbReference type="GO" id="GO:0003916">
    <property type="term" value="F:DNA topoisomerase activity"/>
    <property type="evidence" value="ECO:0007669"/>
    <property type="project" value="InterPro"/>
</dbReference>
<sequence length="301" mass="34362">MSKAESGARINKARYWWAVLYPENMVPDWENRIGDIVQVPYAYAAHTLDKDSKSEHRKDHVHLILVFGNTTTYKHAMEVFNLLSAPGKKALNTCEACVNIRHCYDYLIHDTETCRKEGKHQYDPDHRVTGNNFDIGAYEALSQAEKAEMSQEIAALIIGKKITNLADCYIIVMDQFGGDYFQVFQANNAFYDRLCRGNYLKYSEMAESEPPQSGGDAQEHEIGSQHHENHPIRDTEERINRESFNDFDSSRDTEGHVRDTEGHAPTCPFCDSLRIKKKGKTASGQQRYQCIECGKTSTTMF</sequence>
<dbReference type="GO" id="GO:0006260">
    <property type="term" value="P:DNA replication"/>
    <property type="evidence" value="ECO:0007669"/>
    <property type="project" value="InterPro"/>
</dbReference>
<keyword evidence="3" id="KW-0614">Plasmid</keyword>
<feature type="region of interest" description="Disordered" evidence="1">
    <location>
        <begin position="205"/>
        <end position="261"/>
    </location>
</feature>
<feature type="compositionally biased region" description="Basic and acidic residues" evidence="1">
    <location>
        <begin position="217"/>
        <end position="261"/>
    </location>
</feature>
<reference evidence="3" key="1">
    <citation type="submission" date="2015-06" db="EMBL/GenBank/DDBJ databases">
        <authorList>
            <person name="Joergensen T."/>
        </authorList>
    </citation>
    <scope>NUCLEOTIDE SEQUENCE</scope>
    <source>
        <plasmid evidence="3">pRGRH1836</plasmid>
    </source>
</reference>
<dbReference type="InterPro" id="IPR002631">
    <property type="entry name" value="Plasmid_rep_OBD"/>
</dbReference>
<evidence type="ECO:0000256" key="1">
    <source>
        <dbReference type="SAM" id="MobiDB-lite"/>
    </source>
</evidence>